<organism evidence="2">
    <name type="scientific">Streptococcus agalactiae</name>
    <dbReference type="NCBI Taxonomy" id="1311"/>
    <lineage>
        <taxon>Bacteria</taxon>
        <taxon>Bacillati</taxon>
        <taxon>Bacillota</taxon>
        <taxon>Bacilli</taxon>
        <taxon>Lactobacillales</taxon>
        <taxon>Streptococcaceae</taxon>
        <taxon>Streptococcus</taxon>
    </lineage>
</organism>
<dbReference type="PANTHER" id="PTHR30461">
    <property type="entry name" value="DNA-INVERTASE FROM LAMBDOID PROPHAGE"/>
    <property type="match status" value="1"/>
</dbReference>
<dbReference type="Gene3D" id="3.90.1750.20">
    <property type="entry name" value="Putative Large Serine Recombinase, Chain B, Domain 2"/>
    <property type="match status" value="1"/>
</dbReference>
<dbReference type="RefSeq" id="WP_041330037.1">
    <property type="nucleotide sequence ID" value="NZ_CP007570.1"/>
</dbReference>
<dbReference type="AlphaFoldDB" id="A0A076Z412"/>
<dbReference type="GO" id="GO:0032259">
    <property type="term" value="P:methylation"/>
    <property type="evidence" value="ECO:0007669"/>
    <property type="project" value="UniProtKB-KW"/>
</dbReference>
<protein>
    <submittedName>
        <fullName evidence="2">Hybrid recombinase-like protein protein/C terminal RNA methyltransferase</fullName>
    </submittedName>
</protein>
<keyword evidence="1" id="KW-0175">Coiled coil</keyword>
<dbReference type="InterPro" id="IPR038109">
    <property type="entry name" value="DNA_bind_recomb_sf"/>
</dbReference>
<accession>A0A076Z412</accession>
<dbReference type="Pfam" id="PF13408">
    <property type="entry name" value="Zn_ribbon_recom"/>
    <property type="match status" value="1"/>
</dbReference>
<dbReference type="InterPro" id="IPR006119">
    <property type="entry name" value="Resolv_N"/>
</dbReference>
<dbReference type="Pfam" id="PF00239">
    <property type="entry name" value="Resolvase"/>
    <property type="match status" value="1"/>
</dbReference>
<dbReference type="GO" id="GO:0003677">
    <property type="term" value="F:DNA binding"/>
    <property type="evidence" value="ECO:0007669"/>
    <property type="project" value="InterPro"/>
</dbReference>
<evidence type="ECO:0000313" key="2">
    <source>
        <dbReference type="EMBL" id="AJQ17031.1"/>
    </source>
</evidence>
<reference evidence="2" key="1">
    <citation type="submission" date="2013-09" db="EMBL/GenBank/DDBJ databases">
        <title>Emergence of vanG-mediated vancomycin-resistant Streptococcus agalactiae and Streptococcus anginosus.</title>
        <authorList>
            <person name="Beall B."/>
            <person name="Sammons S."/>
            <person name="Frace M."/>
            <person name="Knipe K."/>
            <person name="Srinivasan V."/>
        </authorList>
    </citation>
    <scope>NUCLEOTIDE SEQUENCE</scope>
    <source>
        <strain evidence="2">2113</strain>
    </source>
</reference>
<evidence type="ECO:0000256" key="1">
    <source>
        <dbReference type="SAM" id="Coils"/>
    </source>
</evidence>
<dbReference type="Pfam" id="PF07508">
    <property type="entry name" value="Recombinase"/>
    <property type="match status" value="1"/>
</dbReference>
<dbReference type="GO" id="GO:0008168">
    <property type="term" value="F:methyltransferase activity"/>
    <property type="evidence" value="ECO:0007669"/>
    <property type="project" value="UniProtKB-KW"/>
</dbReference>
<dbReference type="Gene3D" id="3.40.50.1390">
    <property type="entry name" value="Resolvase, N-terminal catalytic domain"/>
    <property type="match status" value="1"/>
</dbReference>
<feature type="coiled-coil region" evidence="1">
    <location>
        <begin position="402"/>
        <end position="471"/>
    </location>
</feature>
<sequence length="648" mass="74594">MNREGKKCVLYPRVSTEMQVDGYSLEGQKNGLKRFADREEMEIVGIYEDAGKSGKSIEGRPAFKKMLSDIKNGLEIDYILVYKLSRFGRNAADILNSLEFVQSYGINLICIEEGIDSSQTSGKLLISVLSAVAEIERENIIEQTMNGRREKARQGGWNGGFAPYGYYLKDNQLLIEETEAEAIRIIFDKFANSDIGLGGVAKYLNLQGIKKIPRQNGTLETWSSHFIRLILDNPVYCGKIAYGRRTREKVKGTKNEYKQVHAEDYILEDGQHEGIISEELWQKVHAKRMATGIKQPSKIGKDRSHLLTGILKCPLCGSSMYTNKHAWTNKDGTYKEVYYYICGRNKQERGHHCDYKASLRKTDIEPLVIEAVKELVSDKYFAKEIEKRIGVQTDTTAIDKELANYESKLKEVDLNKARLEREIDNLPIDARFRERKIHDMTLRLDALYDTIVELEERIEDAKLRKSSIEMETITLDNIYKLMLNFGKLYDIISDEEKKSLITYLIKEIQIYPNGESEQPLKSIEFNFPIYRDGQEVRRLLWEKGNTVETVALLSKLNVDKHISVEVELDELDLTSAESKATYEQIKEYILNKFGLKVSALYIAQIKKKCGIELRENYNKSKKEKQVIPQCTPEKEEAIMDALRYFKMI</sequence>
<dbReference type="PROSITE" id="PS51736">
    <property type="entry name" value="RECOMBINASES_3"/>
    <property type="match status" value="1"/>
</dbReference>
<keyword evidence="2" id="KW-0808">Transferase</keyword>
<dbReference type="InterPro" id="IPR025827">
    <property type="entry name" value="Zn_ribbon_recom_dom"/>
</dbReference>
<dbReference type="EMBL" id="KF697366">
    <property type="protein sequence ID" value="AJQ17031.1"/>
    <property type="molecule type" value="Genomic_DNA"/>
</dbReference>
<dbReference type="InterPro" id="IPR050639">
    <property type="entry name" value="SSR_resolvase"/>
</dbReference>
<dbReference type="SUPFAM" id="SSF53041">
    <property type="entry name" value="Resolvase-like"/>
    <property type="match status" value="1"/>
</dbReference>
<dbReference type="PANTHER" id="PTHR30461:SF23">
    <property type="entry name" value="DNA RECOMBINASE-RELATED"/>
    <property type="match status" value="1"/>
</dbReference>
<dbReference type="InterPro" id="IPR036162">
    <property type="entry name" value="Resolvase-like_N_sf"/>
</dbReference>
<name>A0A076Z412_STRAG</name>
<dbReference type="CDD" id="cd00338">
    <property type="entry name" value="Ser_Recombinase"/>
    <property type="match status" value="1"/>
</dbReference>
<dbReference type="SMART" id="SM00857">
    <property type="entry name" value="Resolvase"/>
    <property type="match status" value="1"/>
</dbReference>
<keyword evidence="2" id="KW-0489">Methyltransferase</keyword>
<dbReference type="PATRIC" id="fig|1311.141.peg.691"/>
<dbReference type="InterPro" id="IPR011109">
    <property type="entry name" value="DNA_bind_recombinase_dom"/>
</dbReference>
<dbReference type="GO" id="GO:0000150">
    <property type="term" value="F:DNA strand exchange activity"/>
    <property type="evidence" value="ECO:0007669"/>
    <property type="project" value="InterPro"/>
</dbReference>
<dbReference type="PROSITE" id="PS51737">
    <property type="entry name" value="RECOMBINASE_DNA_BIND"/>
    <property type="match status" value="1"/>
</dbReference>
<proteinExistence type="predicted"/>